<name>U5EU33_9DIPT</name>
<feature type="region of interest" description="Disordered" evidence="1">
    <location>
        <begin position="33"/>
        <end position="67"/>
    </location>
</feature>
<dbReference type="PANTHER" id="PTHR31336:SF3">
    <property type="entry name" value="PROTEIN LIN-37 HOMOLOG"/>
    <property type="match status" value="1"/>
</dbReference>
<dbReference type="GO" id="GO:0031523">
    <property type="term" value="C:Myb complex"/>
    <property type="evidence" value="ECO:0007669"/>
    <property type="project" value="TreeGrafter"/>
</dbReference>
<evidence type="ECO:0000256" key="1">
    <source>
        <dbReference type="SAM" id="MobiDB-lite"/>
    </source>
</evidence>
<dbReference type="GO" id="GO:0017053">
    <property type="term" value="C:transcription repressor complex"/>
    <property type="evidence" value="ECO:0007669"/>
    <property type="project" value="InterPro"/>
</dbReference>
<dbReference type="AlphaFoldDB" id="U5EU33"/>
<dbReference type="EMBL" id="GANO01001659">
    <property type="protein sequence ID" value="JAB58212.1"/>
    <property type="molecule type" value="mRNA"/>
</dbReference>
<evidence type="ECO:0000313" key="2">
    <source>
        <dbReference type="EMBL" id="JAB58212.1"/>
    </source>
</evidence>
<dbReference type="GO" id="GO:0000122">
    <property type="term" value="P:negative regulation of transcription by RNA polymerase II"/>
    <property type="evidence" value="ECO:0007669"/>
    <property type="project" value="TreeGrafter"/>
</dbReference>
<sequence>MSKRRNLLDSVEKKKEIIEQTIVEEARSKLNRALEETVTQSDPESNDGAPQRPIKDPNLPLRGRPPKRLKVEEHQYHQTYVMKLFDRSVDLAKFREDCPLYALCRAWIMNQPRAKTGKFRVPNVYIADRVETNDIAKGVKDGIIKEIPVMPAPIPDTDVALLPELLQCQKDSNKNNIKLVYNLNKPPVDRKSLMKQNLKRWRDIRQQWNAHSKEREKRYQPSMDILDAIFRP</sequence>
<accession>U5EU33</accession>
<protein>
    <submittedName>
        <fullName evidence="2">Putative myb-interacting protein 40</fullName>
    </submittedName>
</protein>
<dbReference type="InterPro" id="IPR028226">
    <property type="entry name" value="LIN37"/>
</dbReference>
<dbReference type="PANTHER" id="PTHR31336">
    <property type="entry name" value="LIN37 HOMOLOG"/>
    <property type="match status" value="1"/>
</dbReference>
<organism evidence="2">
    <name type="scientific">Corethrella appendiculata</name>
    <dbReference type="NCBI Taxonomy" id="1370023"/>
    <lineage>
        <taxon>Eukaryota</taxon>
        <taxon>Metazoa</taxon>
        <taxon>Ecdysozoa</taxon>
        <taxon>Arthropoda</taxon>
        <taxon>Hexapoda</taxon>
        <taxon>Insecta</taxon>
        <taxon>Pterygota</taxon>
        <taxon>Neoptera</taxon>
        <taxon>Endopterygota</taxon>
        <taxon>Diptera</taxon>
        <taxon>Nematocera</taxon>
        <taxon>Culicoidea</taxon>
        <taxon>Chaoboridae</taxon>
        <taxon>Corethrella</taxon>
    </lineage>
</organism>
<reference evidence="2" key="1">
    <citation type="journal article" date="2014" name="Insect Biochem. Mol. Biol.">
        <title>An insight into the sialome of the frog biting fly, Corethrella appendiculata.</title>
        <authorList>
            <person name="Ribeiro J.M.C."/>
            <person name="Chagas A.C."/>
            <person name="Pham V.M."/>
            <person name="Lounibos L.P."/>
            <person name="Calvo E."/>
        </authorList>
    </citation>
    <scope>NUCLEOTIDE SEQUENCE</scope>
    <source>
        <tissue evidence="2">Salivary glands</tissue>
    </source>
</reference>
<dbReference type="Pfam" id="PF15306">
    <property type="entry name" value="LIN37"/>
    <property type="match status" value="1"/>
</dbReference>
<proteinExistence type="evidence at transcript level"/>